<dbReference type="InterPro" id="IPR017459">
    <property type="entry name" value="Glycosyl_Trfase_fam3_N_dom"/>
</dbReference>
<evidence type="ECO:0000313" key="5">
    <source>
        <dbReference type="EMBL" id="HGM47015.1"/>
    </source>
</evidence>
<organism evidence="5">
    <name type="scientific">Thermofilum pendens</name>
    <dbReference type="NCBI Taxonomy" id="2269"/>
    <lineage>
        <taxon>Archaea</taxon>
        <taxon>Thermoproteota</taxon>
        <taxon>Thermoprotei</taxon>
        <taxon>Thermofilales</taxon>
        <taxon>Thermofilaceae</taxon>
        <taxon>Thermofilum</taxon>
    </lineage>
</organism>
<dbReference type="Pfam" id="PF02885">
    <property type="entry name" value="Glycos_trans_3N"/>
    <property type="match status" value="1"/>
</dbReference>
<dbReference type="SUPFAM" id="SSF50692">
    <property type="entry name" value="ADC-like"/>
    <property type="match status" value="1"/>
</dbReference>
<accession>A0A7C4D2I8</accession>
<dbReference type="GO" id="GO:0004645">
    <property type="term" value="F:1,4-alpha-oligoglucan phosphorylase activity"/>
    <property type="evidence" value="ECO:0007669"/>
    <property type="project" value="InterPro"/>
</dbReference>
<feature type="domain" description="Pyrimidine nucleoside phosphorylase C-terminal" evidence="4">
    <location>
        <begin position="425"/>
        <end position="492"/>
    </location>
</feature>
<dbReference type="InterPro" id="IPR013466">
    <property type="entry name" value="Thymidine/AMP_Pase"/>
</dbReference>
<dbReference type="SMART" id="SM00941">
    <property type="entry name" value="PYNP_C"/>
    <property type="match status" value="1"/>
</dbReference>
<dbReference type="Gene3D" id="2.40.40.20">
    <property type="match status" value="1"/>
</dbReference>
<proteinExistence type="predicted"/>
<dbReference type="GO" id="GO:0046125">
    <property type="term" value="P:pyrimidine deoxyribonucleoside metabolic process"/>
    <property type="evidence" value="ECO:0007669"/>
    <property type="project" value="InterPro"/>
</dbReference>
<dbReference type="GO" id="GO:0016763">
    <property type="term" value="F:pentosyltransferase activity"/>
    <property type="evidence" value="ECO:0007669"/>
    <property type="project" value="InterPro"/>
</dbReference>
<dbReference type="EMBL" id="DTBQ01000129">
    <property type="protein sequence ID" value="HGM47015.1"/>
    <property type="molecule type" value="Genomic_DNA"/>
</dbReference>
<dbReference type="NCBIfam" id="TIGR03327">
    <property type="entry name" value="AMP_phos"/>
    <property type="match status" value="1"/>
</dbReference>
<evidence type="ECO:0000259" key="4">
    <source>
        <dbReference type="SMART" id="SM00941"/>
    </source>
</evidence>
<dbReference type="InterPro" id="IPR036320">
    <property type="entry name" value="Glycosyl_Trfase_fam3_N_dom_sf"/>
</dbReference>
<dbReference type="InterPro" id="IPR036566">
    <property type="entry name" value="PYNP-like_C_sf"/>
</dbReference>
<dbReference type="GO" id="GO:0005829">
    <property type="term" value="C:cytosol"/>
    <property type="evidence" value="ECO:0007669"/>
    <property type="project" value="TreeGrafter"/>
</dbReference>
<dbReference type="EC" id="2.4.2.57" evidence="3"/>
<reference evidence="5" key="1">
    <citation type="journal article" date="2020" name="mSystems">
        <title>Genome- and Community-Level Interaction Insights into Carbon Utilization and Element Cycling Functions of Hydrothermarchaeota in Hydrothermal Sediment.</title>
        <authorList>
            <person name="Zhou Z."/>
            <person name="Liu Y."/>
            <person name="Xu W."/>
            <person name="Pan J."/>
            <person name="Luo Z.H."/>
            <person name="Li M."/>
        </authorList>
    </citation>
    <scope>NUCLEOTIDE SEQUENCE</scope>
    <source>
        <strain evidence="5">SpSt-649</strain>
    </source>
</reference>
<dbReference type="AlphaFoldDB" id="A0A7C4D2I8"/>
<dbReference type="InterPro" id="IPR009010">
    <property type="entry name" value="Asp_de-COase-like_dom_sf"/>
</dbReference>
<dbReference type="SUPFAM" id="SSF54680">
    <property type="entry name" value="Pyrimidine nucleoside phosphorylase C-terminal domain"/>
    <property type="match status" value="1"/>
</dbReference>
<comment type="caution">
    <text evidence="5">The sequence shown here is derived from an EMBL/GenBank/DDBJ whole genome shotgun (WGS) entry which is preliminary data.</text>
</comment>
<dbReference type="Gene3D" id="3.90.1170.30">
    <property type="entry name" value="Pyrimidine nucleoside phosphorylase-like, C-terminal domain"/>
    <property type="match status" value="1"/>
</dbReference>
<dbReference type="SUPFAM" id="SSF52418">
    <property type="entry name" value="Nucleoside phosphorylase/phosphoribosyltransferase catalytic domain"/>
    <property type="match status" value="1"/>
</dbReference>
<dbReference type="PROSITE" id="PS00647">
    <property type="entry name" value="THYMID_PHOSPHORYLASE"/>
    <property type="match status" value="1"/>
</dbReference>
<dbReference type="Gene3D" id="1.20.970.50">
    <property type="match status" value="1"/>
</dbReference>
<dbReference type="GO" id="GO:0006196">
    <property type="term" value="P:AMP catabolic process"/>
    <property type="evidence" value="ECO:0007669"/>
    <property type="project" value="TreeGrafter"/>
</dbReference>
<dbReference type="NCBIfam" id="NF003338">
    <property type="entry name" value="PRK04350.1"/>
    <property type="match status" value="1"/>
</dbReference>
<dbReference type="InterPro" id="IPR000053">
    <property type="entry name" value="Thymidine/pyrmidine_PPase"/>
</dbReference>
<dbReference type="InterPro" id="IPR017713">
    <property type="entry name" value="AMP_phosphorylase"/>
</dbReference>
<keyword evidence="2 5" id="KW-0808">Transferase</keyword>
<dbReference type="Pfam" id="PF07831">
    <property type="entry name" value="PYNP_C"/>
    <property type="match status" value="1"/>
</dbReference>
<dbReference type="NCBIfam" id="TIGR02645">
    <property type="entry name" value="ARCH_P_rylase"/>
    <property type="match status" value="1"/>
</dbReference>
<dbReference type="Gene3D" id="3.40.1030.10">
    <property type="entry name" value="Nucleoside phosphorylase/phosphoribosyltransferase catalytic domain"/>
    <property type="match status" value="1"/>
</dbReference>
<dbReference type="PANTHER" id="PTHR10515">
    <property type="entry name" value="THYMIDINE PHOSPHORYLASE"/>
    <property type="match status" value="1"/>
</dbReference>
<dbReference type="InterPro" id="IPR035902">
    <property type="entry name" value="Nuc_phospho_transferase"/>
</dbReference>
<dbReference type="PANTHER" id="PTHR10515:SF0">
    <property type="entry name" value="THYMIDINE PHOSPHORYLASE"/>
    <property type="match status" value="1"/>
</dbReference>
<protein>
    <recommendedName>
        <fullName evidence="3">AMP phosphorylase</fullName>
        <ecNumber evidence="3">2.4.2.57</ecNumber>
    </recommendedName>
</protein>
<sequence length="518" mass="55163">MELLPPSMKLRVVLIPYELPQSLAVVSPDTAARLELRANDRAKISWNGRTVTAFVAVAPGFPEGAVGLYVNVARALGAEEGSEVHVEACEPPVSAKAIRRKLAGARLAPEEIHQLVRDIVEGRLSEVELTALVTSLHFTGMSLEEAKAFTVAMVETGTRLVLNRKPVLDKHSLGGVPGDKTSLLIVPIIASLGYTIPKTSSRAITSPAGTADRMEVLAPVNLSLEEMKRVVEKANGCIVWGGNLNLAPADDIIIRVEYPLGIDPFFVPSILAKKLAVGSTHMVLDIPTGRGTKAPTLEDATRVSRDFLELGSALGLSIEAVATYAEEPIGYAVGPALEAREALEALSTLKPGDLVEKAAAIAGILLEMVGVEQGYEAALRALSSRKAEMKLREIIELQGGDPGVKPSDVPVGDKTLTIYSEDEGLVQYVDNAAIALLGKLAGAPSDKGAGVLLHVKIGQHVRKGDPLMTIYSSSSARIQAVEKSIADGFPVFRVSRTVGRRMLLERYPSAPQRIGLER</sequence>
<name>A0A7C4D2I8_THEPE</name>
<gene>
    <name evidence="5" type="ORF">ENU21_04625</name>
</gene>
<dbReference type="InterPro" id="IPR017872">
    <property type="entry name" value="Pyrmidine_PPase_CS"/>
</dbReference>
<evidence type="ECO:0000256" key="3">
    <source>
        <dbReference type="NCBIfam" id="TIGR03327"/>
    </source>
</evidence>
<dbReference type="InterPro" id="IPR013102">
    <property type="entry name" value="PYNP_C"/>
</dbReference>
<dbReference type="Pfam" id="PF00591">
    <property type="entry name" value="Glycos_transf_3"/>
    <property type="match status" value="1"/>
</dbReference>
<dbReference type="GO" id="GO:0006206">
    <property type="term" value="P:pyrimidine nucleobase metabolic process"/>
    <property type="evidence" value="ECO:0007669"/>
    <property type="project" value="InterPro"/>
</dbReference>
<dbReference type="InterPro" id="IPR000312">
    <property type="entry name" value="Glycosyl_Trfase_fam3"/>
</dbReference>
<evidence type="ECO:0000256" key="1">
    <source>
        <dbReference type="ARBA" id="ARBA00022676"/>
    </source>
</evidence>
<keyword evidence="1 5" id="KW-0328">Glycosyltransferase</keyword>
<dbReference type="SUPFAM" id="SSF47648">
    <property type="entry name" value="Nucleoside phosphorylase/phosphoribosyltransferase N-terminal domain"/>
    <property type="match status" value="1"/>
</dbReference>
<evidence type="ECO:0000256" key="2">
    <source>
        <dbReference type="ARBA" id="ARBA00022679"/>
    </source>
</evidence>